<keyword evidence="3" id="KW-1185">Reference proteome</keyword>
<protein>
    <submittedName>
        <fullName evidence="2">Uncharacterized protein</fullName>
    </submittedName>
</protein>
<organism evidence="2 3">
    <name type="scientific">Acanthosepion pharaonis</name>
    <name type="common">Pharaoh cuttlefish</name>
    <name type="synonym">Sepia pharaonis</name>
    <dbReference type="NCBI Taxonomy" id="158019"/>
    <lineage>
        <taxon>Eukaryota</taxon>
        <taxon>Metazoa</taxon>
        <taxon>Spiralia</taxon>
        <taxon>Lophotrochozoa</taxon>
        <taxon>Mollusca</taxon>
        <taxon>Cephalopoda</taxon>
        <taxon>Coleoidea</taxon>
        <taxon>Decapodiformes</taxon>
        <taxon>Sepiida</taxon>
        <taxon>Sepiina</taxon>
        <taxon>Sepiidae</taxon>
        <taxon>Acanthosepion</taxon>
    </lineage>
</organism>
<proteinExistence type="predicted"/>
<evidence type="ECO:0000313" key="2">
    <source>
        <dbReference type="EMBL" id="CAE1254308.1"/>
    </source>
</evidence>
<sequence length="272" mass="30276">MRAIDNVLMYHSRPAHPFRAVITKLSHSPQHNSVILRTTSLFATPRICHSQDQRSLASHQEALILRTPTLYTTTSSDYGSVHSPQDQRSDLSLATKKLSFSGHPLSRHPLSSDQLYSLSTTTSSDYGSVILRTSARSLATKRLSFPLSVTTKFAATTDLSFSGPAPHKLYSSANDLQRLRICHSQDQRSLASKLSFSDTHSPRATKKTHSFSGPALARSHQETLILRTPNLVTTKLHNNDLQRLRICHSQDQLSLASHQETPHSRDTHSSDH</sequence>
<reference evidence="2" key="1">
    <citation type="submission" date="2021-01" db="EMBL/GenBank/DDBJ databases">
        <authorList>
            <person name="Li R."/>
            <person name="Bekaert M."/>
        </authorList>
    </citation>
    <scope>NUCLEOTIDE SEQUENCE</scope>
    <source>
        <strain evidence="2">Farmed</strain>
    </source>
</reference>
<gene>
    <name evidence="2" type="ORF">SPHA_28889</name>
</gene>
<feature type="region of interest" description="Disordered" evidence="1">
    <location>
        <begin position="192"/>
        <end position="214"/>
    </location>
</feature>
<feature type="compositionally biased region" description="Basic and acidic residues" evidence="1">
    <location>
        <begin position="260"/>
        <end position="272"/>
    </location>
</feature>
<comment type="caution">
    <text evidence="2">The sequence shown here is derived from an EMBL/GenBank/DDBJ whole genome shotgun (WGS) entry which is preliminary data.</text>
</comment>
<evidence type="ECO:0000256" key="1">
    <source>
        <dbReference type="SAM" id="MobiDB-lite"/>
    </source>
</evidence>
<dbReference type="EMBL" id="CAHIKZ030001140">
    <property type="protein sequence ID" value="CAE1254308.1"/>
    <property type="molecule type" value="Genomic_DNA"/>
</dbReference>
<feature type="region of interest" description="Disordered" evidence="1">
    <location>
        <begin position="253"/>
        <end position="272"/>
    </location>
</feature>
<evidence type="ECO:0000313" key="3">
    <source>
        <dbReference type="Proteomes" id="UP000597762"/>
    </source>
</evidence>
<dbReference type="AlphaFoldDB" id="A0A812C8K6"/>
<name>A0A812C8K6_ACAPH</name>
<accession>A0A812C8K6</accession>
<dbReference type="Proteomes" id="UP000597762">
    <property type="component" value="Unassembled WGS sequence"/>
</dbReference>